<dbReference type="Proteomes" id="UP000468766">
    <property type="component" value="Unassembled WGS sequence"/>
</dbReference>
<comment type="subcellular location">
    <subcellularLocation>
        <location evidence="10">Cytoplasm</location>
    </subcellularLocation>
</comment>
<organism evidence="13 14">
    <name type="scientific">Heliorestis acidaminivorans</name>
    <dbReference type="NCBI Taxonomy" id="553427"/>
    <lineage>
        <taxon>Bacteria</taxon>
        <taxon>Bacillati</taxon>
        <taxon>Bacillota</taxon>
        <taxon>Clostridia</taxon>
        <taxon>Eubacteriales</taxon>
        <taxon>Heliobacteriaceae</taxon>
        <taxon>Heliorestis</taxon>
    </lineage>
</organism>
<dbReference type="GO" id="GO:0000105">
    <property type="term" value="P:L-histidine biosynthetic process"/>
    <property type="evidence" value="ECO:0007669"/>
    <property type="project" value="UniProtKB-UniRule"/>
</dbReference>
<dbReference type="GO" id="GO:0016829">
    <property type="term" value="F:lyase activity"/>
    <property type="evidence" value="ECO:0007669"/>
    <property type="project" value="UniProtKB-KW"/>
</dbReference>
<dbReference type="UniPathway" id="UPA00031">
    <property type="reaction ID" value="UER00010"/>
</dbReference>
<feature type="active site" evidence="10 11">
    <location>
        <position position="177"/>
    </location>
</feature>
<protein>
    <recommendedName>
        <fullName evidence="10">Imidazole glycerol phosphate synthase subunit HisH</fullName>
        <ecNumber evidence="10">4.3.2.10</ecNumber>
    </recommendedName>
    <alternativeName>
        <fullName evidence="10">IGP synthase glutaminase subunit</fullName>
        <ecNumber evidence="10">3.5.1.2</ecNumber>
    </alternativeName>
    <alternativeName>
        <fullName evidence="10">IGP synthase subunit HisH</fullName>
    </alternativeName>
    <alternativeName>
        <fullName evidence="10">ImGP synthase subunit HisH</fullName>
        <shortName evidence="10">IGPS subunit HisH</shortName>
    </alternativeName>
</protein>
<dbReference type="OrthoDB" id="9807137at2"/>
<dbReference type="HAMAP" id="MF_00278">
    <property type="entry name" value="HisH"/>
    <property type="match status" value="1"/>
</dbReference>
<name>A0A6I0EUW1_9FIRM</name>
<evidence type="ECO:0000256" key="8">
    <source>
        <dbReference type="ARBA" id="ARBA00047838"/>
    </source>
</evidence>
<comment type="catalytic activity">
    <reaction evidence="9 10">
        <text>L-glutamine + H2O = L-glutamate + NH4(+)</text>
        <dbReference type="Rhea" id="RHEA:15889"/>
        <dbReference type="ChEBI" id="CHEBI:15377"/>
        <dbReference type="ChEBI" id="CHEBI:28938"/>
        <dbReference type="ChEBI" id="CHEBI:29985"/>
        <dbReference type="ChEBI" id="CHEBI:58359"/>
        <dbReference type="EC" id="3.5.1.2"/>
    </reaction>
</comment>
<dbReference type="GO" id="GO:0000107">
    <property type="term" value="F:imidazoleglycerol-phosphate synthase activity"/>
    <property type="evidence" value="ECO:0007669"/>
    <property type="project" value="UniProtKB-UniRule"/>
</dbReference>
<proteinExistence type="inferred from homology"/>
<dbReference type="GO" id="GO:0004359">
    <property type="term" value="F:glutaminase activity"/>
    <property type="evidence" value="ECO:0007669"/>
    <property type="project" value="UniProtKB-EC"/>
</dbReference>
<dbReference type="GO" id="GO:0005737">
    <property type="term" value="C:cytoplasm"/>
    <property type="evidence" value="ECO:0007669"/>
    <property type="project" value="UniProtKB-SubCell"/>
</dbReference>
<reference evidence="13 14" key="1">
    <citation type="submission" date="2019-10" db="EMBL/GenBank/DDBJ databases">
        <title>Whole-genome sequence of the extremophile Heliorestis acidaminivorans DSM 24790.</title>
        <authorList>
            <person name="Kyndt J.A."/>
            <person name="Meyer T.E."/>
        </authorList>
    </citation>
    <scope>NUCLEOTIDE SEQUENCE [LARGE SCALE GENOMIC DNA]</scope>
    <source>
        <strain evidence="13 14">DSM 24790</strain>
    </source>
</reference>
<dbReference type="SUPFAM" id="SSF52317">
    <property type="entry name" value="Class I glutamine amidotransferase-like"/>
    <property type="match status" value="1"/>
</dbReference>
<keyword evidence="10" id="KW-0963">Cytoplasm</keyword>
<feature type="domain" description="Glutamine amidotransferase" evidence="12">
    <location>
        <begin position="4"/>
        <end position="191"/>
    </location>
</feature>
<feature type="active site" evidence="10 11">
    <location>
        <position position="175"/>
    </location>
</feature>
<dbReference type="CDD" id="cd01748">
    <property type="entry name" value="GATase1_IGP_Synthase"/>
    <property type="match status" value="1"/>
</dbReference>
<dbReference type="Gene3D" id="3.40.50.880">
    <property type="match status" value="1"/>
</dbReference>
<dbReference type="PROSITE" id="PS51273">
    <property type="entry name" value="GATASE_TYPE_1"/>
    <property type="match status" value="1"/>
</dbReference>
<evidence type="ECO:0000256" key="2">
    <source>
        <dbReference type="ARBA" id="ARBA00011152"/>
    </source>
</evidence>
<dbReference type="AlphaFoldDB" id="A0A6I0EUW1"/>
<dbReference type="Pfam" id="PF00117">
    <property type="entry name" value="GATase"/>
    <property type="match status" value="1"/>
</dbReference>
<comment type="pathway">
    <text evidence="1 10">Amino-acid biosynthesis; L-histidine biosynthesis; L-histidine from 5-phospho-alpha-D-ribose 1-diphosphate: step 5/9.</text>
</comment>
<dbReference type="PANTHER" id="PTHR42701">
    <property type="entry name" value="IMIDAZOLE GLYCEROL PHOSPHATE SYNTHASE SUBUNIT HISH"/>
    <property type="match status" value="1"/>
</dbReference>
<dbReference type="EC" id="4.3.2.10" evidence="10"/>
<dbReference type="PIRSF" id="PIRSF000495">
    <property type="entry name" value="Amidotransf_hisH"/>
    <property type="match status" value="1"/>
</dbReference>
<comment type="caution">
    <text evidence="13">The sequence shown here is derived from an EMBL/GenBank/DDBJ whole genome shotgun (WGS) entry which is preliminary data.</text>
</comment>
<evidence type="ECO:0000256" key="10">
    <source>
        <dbReference type="HAMAP-Rule" id="MF_00278"/>
    </source>
</evidence>
<comment type="catalytic activity">
    <reaction evidence="8 10">
        <text>5-[(5-phospho-1-deoxy-D-ribulos-1-ylimino)methylamino]-1-(5-phospho-beta-D-ribosyl)imidazole-4-carboxamide + L-glutamine = D-erythro-1-(imidazol-4-yl)glycerol 3-phosphate + 5-amino-1-(5-phospho-beta-D-ribosyl)imidazole-4-carboxamide + L-glutamate + H(+)</text>
        <dbReference type="Rhea" id="RHEA:24793"/>
        <dbReference type="ChEBI" id="CHEBI:15378"/>
        <dbReference type="ChEBI" id="CHEBI:29985"/>
        <dbReference type="ChEBI" id="CHEBI:58278"/>
        <dbReference type="ChEBI" id="CHEBI:58359"/>
        <dbReference type="ChEBI" id="CHEBI:58475"/>
        <dbReference type="ChEBI" id="CHEBI:58525"/>
        <dbReference type="EC" id="4.3.2.10"/>
    </reaction>
</comment>
<keyword evidence="5 10" id="KW-0315">Glutamine amidotransferase</keyword>
<dbReference type="EC" id="3.5.1.2" evidence="10"/>
<comment type="function">
    <text evidence="10">IGPS catalyzes the conversion of PRFAR and glutamine to IGP, AICAR and glutamate. The HisH subunit catalyzes the hydrolysis of glutamine to glutamate and ammonia as part of the synthesis of IGP and AICAR. The resulting ammonia molecule is channeled to the active site of HisF.</text>
</comment>
<evidence type="ECO:0000313" key="13">
    <source>
        <dbReference type="EMBL" id="KAB2953113.1"/>
    </source>
</evidence>
<feature type="active site" description="Nucleophile" evidence="10 11">
    <location>
        <position position="71"/>
    </location>
</feature>
<keyword evidence="4 10" id="KW-0378">Hydrolase</keyword>
<evidence type="ECO:0000313" key="14">
    <source>
        <dbReference type="Proteomes" id="UP000468766"/>
    </source>
</evidence>
<evidence type="ECO:0000256" key="5">
    <source>
        <dbReference type="ARBA" id="ARBA00022962"/>
    </source>
</evidence>
<dbReference type="PRINTS" id="PR00097">
    <property type="entry name" value="ANTSNTHASEII"/>
</dbReference>
<evidence type="ECO:0000256" key="1">
    <source>
        <dbReference type="ARBA" id="ARBA00005091"/>
    </source>
</evidence>
<comment type="subunit">
    <text evidence="2 10">Heterodimer of HisH and HisF.</text>
</comment>
<dbReference type="PROSITE" id="PS51274">
    <property type="entry name" value="GATASE_COBBQ"/>
    <property type="match status" value="1"/>
</dbReference>
<evidence type="ECO:0000256" key="9">
    <source>
        <dbReference type="ARBA" id="ARBA00049534"/>
    </source>
</evidence>
<accession>A0A6I0EUW1</accession>
<dbReference type="PANTHER" id="PTHR42701:SF1">
    <property type="entry name" value="IMIDAZOLE GLYCEROL PHOSPHATE SYNTHASE SUBUNIT HISH"/>
    <property type="match status" value="1"/>
</dbReference>
<evidence type="ECO:0000259" key="12">
    <source>
        <dbReference type="Pfam" id="PF00117"/>
    </source>
</evidence>
<keyword evidence="6 10" id="KW-0368">Histidine biosynthesis</keyword>
<dbReference type="InterPro" id="IPR010139">
    <property type="entry name" value="Imidazole-glycPsynth_HisH"/>
</dbReference>
<dbReference type="InterPro" id="IPR017926">
    <property type="entry name" value="GATASE"/>
</dbReference>
<keyword evidence="3 10" id="KW-0028">Amino-acid biosynthesis</keyword>
<evidence type="ECO:0000256" key="7">
    <source>
        <dbReference type="ARBA" id="ARBA00023239"/>
    </source>
</evidence>
<dbReference type="InterPro" id="IPR029062">
    <property type="entry name" value="Class_I_gatase-like"/>
</dbReference>
<evidence type="ECO:0000256" key="11">
    <source>
        <dbReference type="PIRSR" id="PIRSR000495-1"/>
    </source>
</evidence>
<gene>
    <name evidence="10 13" type="primary">hisH</name>
    <name evidence="13" type="ORF">F9B85_06645</name>
</gene>
<sequence length="194" mass="21549">MGNLKSVKRALEECGANAIVSSDTNEIKNVSAIILPGVGAFADGMRNLTNLGWTEALLEVKSKGMPLLGICLGMQLLSEKGEESGITKGLGLIPGKTEKLKPRHYERIPHVGWNEIVIKKKNAIFDDIPNNADYYFVHSFCLQPKNEDDILATTPYCGQFTSMVCNNNIYGVQFHPEKSQKYGFQLLKNFLRLN</sequence>
<evidence type="ECO:0000256" key="4">
    <source>
        <dbReference type="ARBA" id="ARBA00022801"/>
    </source>
</evidence>
<keyword evidence="7 10" id="KW-0456">Lyase</keyword>
<evidence type="ECO:0000256" key="3">
    <source>
        <dbReference type="ARBA" id="ARBA00022605"/>
    </source>
</evidence>
<evidence type="ECO:0000256" key="6">
    <source>
        <dbReference type="ARBA" id="ARBA00023102"/>
    </source>
</evidence>
<dbReference type="NCBIfam" id="TIGR01855">
    <property type="entry name" value="IMP_synth_hisH"/>
    <property type="match status" value="1"/>
</dbReference>
<keyword evidence="14" id="KW-1185">Reference proteome</keyword>
<dbReference type="EMBL" id="WBXO01000004">
    <property type="protein sequence ID" value="KAB2953113.1"/>
    <property type="molecule type" value="Genomic_DNA"/>
</dbReference>